<organism evidence="5 6">
    <name type="scientific">Quisquiliibacterium transsilvanicum</name>
    <dbReference type="NCBI Taxonomy" id="1549638"/>
    <lineage>
        <taxon>Bacteria</taxon>
        <taxon>Pseudomonadati</taxon>
        <taxon>Pseudomonadota</taxon>
        <taxon>Betaproteobacteria</taxon>
        <taxon>Burkholderiales</taxon>
        <taxon>Burkholderiaceae</taxon>
        <taxon>Quisquiliibacterium</taxon>
    </lineage>
</organism>
<keyword evidence="2" id="KW-0067">ATP-binding</keyword>
<dbReference type="PROSITE" id="PS50975">
    <property type="entry name" value="ATP_GRASP"/>
    <property type="match status" value="1"/>
</dbReference>
<dbReference type="Gene3D" id="3.30.470.20">
    <property type="entry name" value="ATP-grasp fold, B domain"/>
    <property type="match status" value="1"/>
</dbReference>
<dbReference type="EC" id="6.3.2.29" evidence="5"/>
<dbReference type="GO" id="GO:0046872">
    <property type="term" value="F:metal ion binding"/>
    <property type="evidence" value="ECO:0007669"/>
    <property type="project" value="InterPro"/>
</dbReference>
<protein>
    <submittedName>
        <fullName evidence="5">Cyanophycin synthetase</fullName>
        <ecNumber evidence="5">6.3.2.29</ecNumber>
        <ecNumber evidence="5">6.3.2.30</ecNumber>
    </submittedName>
</protein>
<comment type="caution">
    <text evidence="5">The sequence shown here is derived from an EMBL/GenBank/DDBJ whole genome shotgun (WGS) entry which is preliminary data.</text>
</comment>
<dbReference type="GO" id="GO:0005524">
    <property type="term" value="F:ATP binding"/>
    <property type="evidence" value="ECO:0007669"/>
    <property type="project" value="UniProtKB-UniRule"/>
</dbReference>
<dbReference type="EMBL" id="JACHGB010000004">
    <property type="protein sequence ID" value="MBB5272198.1"/>
    <property type="molecule type" value="Genomic_DNA"/>
</dbReference>
<keyword evidence="6" id="KW-1185">Reference proteome</keyword>
<feature type="region of interest" description="Disordered" evidence="3">
    <location>
        <begin position="610"/>
        <end position="636"/>
    </location>
</feature>
<dbReference type="GO" id="GO:0071160">
    <property type="term" value="F:cyanophycin synthetase activity (L-aspartate-adding)"/>
    <property type="evidence" value="ECO:0007669"/>
    <property type="project" value="UniProtKB-EC"/>
</dbReference>
<accession>A0A7W8HJ82</accession>
<dbReference type="PROSITE" id="PS00866">
    <property type="entry name" value="CPSASE_1"/>
    <property type="match status" value="1"/>
</dbReference>
<sequence>MTQVESPVDVIQTVLTLERRLGALRGMAWGLWQPALPVLVSVAADLAGSFEALDRAMLALVVTPLDVAADAGLAAAGPRALLARVHHWQAAVQREADVPVFGPCHVAELASGGSPGRSRMLLALPCADQRATAGALDWVIGAVNTLLAPGGSAASVQGSLQASLSRLRTALKPAAVRGVNSIHFLAAAHRLGMQVGELAPGIHAIGVGRRSRRLNSSVTDETRLIAAGIAQDKANTAKVLALHGLPAPAHRLVVSEEDAVAVAASLGYPVVVKPADLDGGRGVFAGLQSEAVVRSAWREASRMSRRILVERHVEGDDFRFTVAGGEVVKIMQRRAGGVTGDGQADVAALLARVQATEPHQRALRREGKLRLSLDRDALELLDEQGLDAASVPAPGRFVRLRRKANISAGGEHWVVAPAAVHPDNIELALCAARAIGLDIAGVDLIIDDVRRPWHETFAVICEVNAKPQIGLRDTPEVYAGILQRLLPEGGTIPLHLMVLAESSDGASDALRTLSGRLGCNAVSCAQGVWVDERRSVWRPADAFAAAQAMLLDARVEAAVVAMTMDEIVRCGLPARRFVSATLAREAVDRLPAPRRAILAAMLRGQCDTIRVSGPPRAGTERAGGSDREAGVAPVTG</sequence>
<dbReference type="GO" id="GO:0008716">
    <property type="term" value="F:D-alanine-D-alanine ligase activity"/>
    <property type="evidence" value="ECO:0007669"/>
    <property type="project" value="InterPro"/>
</dbReference>
<dbReference type="PANTHER" id="PTHR21621">
    <property type="entry name" value="RIBOSOMAL PROTEIN S6 MODIFICATION PROTEIN"/>
    <property type="match status" value="1"/>
</dbReference>
<reference evidence="5 6" key="1">
    <citation type="submission" date="2020-08" db="EMBL/GenBank/DDBJ databases">
        <title>Genomic Encyclopedia of Type Strains, Phase IV (KMG-IV): sequencing the most valuable type-strain genomes for metagenomic binning, comparative biology and taxonomic classification.</title>
        <authorList>
            <person name="Goeker M."/>
        </authorList>
    </citation>
    <scope>NUCLEOTIDE SEQUENCE [LARGE SCALE GENOMIC DNA]</scope>
    <source>
        <strain evidence="5 6">DSM 29781</strain>
    </source>
</reference>
<evidence type="ECO:0000256" key="3">
    <source>
        <dbReference type="SAM" id="MobiDB-lite"/>
    </source>
</evidence>
<keyword evidence="2" id="KW-0547">Nucleotide-binding</keyword>
<dbReference type="PANTHER" id="PTHR21621:SF0">
    <property type="entry name" value="BETA-CITRYLGLUTAMATE SYNTHASE B-RELATED"/>
    <property type="match status" value="1"/>
</dbReference>
<evidence type="ECO:0000313" key="5">
    <source>
        <dbReference type="EMBL" id="MBB5272198.1"/>
    </source>
</evidence>
<dbReference type="InterPro" id="IPR005479">
    <property type="entry name" value="CPAse_ATP-bd"/>
</dbReference>
<gene>
    <name evidence="5" type="ORF">HNQ70_002212</name>
</gene>
<dbReference type="InterPro" id="IPR013651">
    <property type="entry name" value="ATP-grasp_RimK-type"/>
</dbReference>
<dbReference type="Pfam" id="PF07478">
    <property type="entry name" value="Dala_Dala_lig_C"/>
    <property type="match status" value="1"/>
</dbReference>
<dbReference type="AlphaFoldDB" id="A0A7W8HJ82"/>
<dbReference type="GO" id="GO:0071161">
    <property type="term" value="F:cyanophycin synthetase activity (L-arginine-adding)"/>
    <property type="evidence" value="ECO:0007669"/>
    <property type="project" value="UniProtKB-EC"/>
</dbReference>
<name>A0A7W8HJ82_9BURK</name>
<dbReference type="Proteomes" id="UP000532440">
    <property type="component" value="Unassembled WGS sequence"/>
</dbReference>
<dbReference type="Pfam" id="PF08443">
    <property type="entry name" value="RimK"/>
    <property type="match status" value="1"/>
</dbReference>
<dbReference type="InterPro" id="IPR011095">
    <property type="entry name" value="Dala_Dala_lig_C"/>
</dbReference>
<evidence type="ECO:0000256" key="1">
    <source>
        <dbReference type="ARBA" id="ARBA00022598"/>
    </source>
</evidence>
<dbReference type="EC" id="6.3.2.30" evidence="5"/>
<dbReference type="GO" id="GO:0005737">
    <property type="term" value="C:cytoplasm"/>
    <property type="evidence" value="ECO:0007669"/>
    <property type="project" value="TreeGrafter"/>
</dbReference>
<keyword evidence="1 5" id="KW-0436">Ligase</keyword>
<evidence type="ECO:0000256" key="2">
    <source>
        <dbReference type="PROSITE-ProRule" id="PRU00409"/>
    </source>
</evidence>
<dbReference type="RefSeq" id="WP_183967374.1">
    <property type="nucleotide sequence ID" value="NZ_BAABEW010000002.1"/>
</dbReference>
<proteinExistence type="predicted"/>
<dbReference type="InterPro" id="IPR013815">
    <property type="entry name" value="ATP_grasp_subdomain_1"/>
</dbReference>
<dbReference type="GO" id="GO:0009432">
    <property type="term" value="P:SOS response"/>
    <property type="evidence" value="ECO:0007669"/>
    <property type="project" value="TreeGrafter"/>
</dbReference>
<dbReference type="InterPro" id="IPR011761">
    <property type="entry name" value="ATP-grasp"/>
</dbReference>
<feature type="domain" description="ATP-grasp" evidence="4">
    <location>
        <begin position="237"/>
        <end position="501"/>
    </location>
</feature>
<evidence type="ECO:0000259" key="4">
    <source>
        <dbReference type="PROSITE" id="PS50975"/>
    </source>
</evidence>
<dbReference type="GO" id="GO:0018169">
    <property type="term" value="F:ribosomal S6-glutamic acid ligase activity"/>
    <property type="evidence" value="ECO:0007669"/>
    <property type="project" value="TreeGrafter"/>
</dbReference>
<evidence type="ECO:0000313" key="6">
    <source>
        <dbReference type="Proteomes" id="UP000532440"/>
    </source>
</evidence>
<dbReference type="Gene3D" id="3.30.1490.20">
    <property type="entry name" value="ATP-grasp fold, A domain"/>
    <property type="match status" value="1"/>
</dbReference>
<dbReference type="SUPFAM" id="SSF56059">
    <property type="entry name" value="Glutathione synthetase ATP-binding domain-like"/>
    <property type="match status" value="1"/>
</dbReference>